<dbReference type="GO" id="GO:0003700">
    <property type="term" value="F:DNA-binding transcription factor activity"/>
    <property type="evidence" value="ECO:0007669"/>
    <property type="project" value="InterPro"/>
</dbReference>
<dbReference type="PROSITE" id="PS51032">
    <property type="entry name" value="AP2_ERF"/>
    <property type="match status" value="1"/>
</dbReference>
<proteinExistence type="predicted"/>
<dbReference type="GO" id="GO:0003677">
    <property type="term" value="F:DNA binding"/>
    <property type="evidence" value="ECO:0007669"/>
    <property type="project" value="UniProtKB-KW"/>
</dbReference>
<evidence type="ECO:0000256" key="1">
    <source>
        <dbReference type="ARBA" id="ARBA00004123"/>
    </source>
</evidence>
<name>A0AAD1U3Z0_EUPCR</name>
<evidence type="ECO:0000256" key="4">
    <source>
        <dbReference type="ARBA" id="ARBA00023163"/>
    </source>
</evidence>
<dbReference type="SMART" id="SM00380">
    <property type="entry name" value="AP2"/>
    <property type="match status" value="1"/>
</dbReference>
<evidence type="ECO:0000256" key="2">
    <source>
        <dbReference type="ARBA" id="ARBA00023015"/>
    </source>
</evidence>
<dbReference type="EMBL" id="CAMPGE010002662">
    <property type="protein sequence ID" value="CAI2361473.1"/>
    <property type="molecule type" value="Genomic_DNA"/>
</dbReference>
<dbReference type="SUPFAM" id="SSF54171">
    <property type="entry name" value="DNA-binding domain"/>
    <property type="match status" value="1"/>
</dbReference>
<evidence type="ECO:0000313" key="8">
    <source>
        <dbReference type="Proteomes" id="UP001295684"/>
    </source>
</evidence>
<dbReference type="Gene3D" id="3.30.730.10">
    <property type="entry name" value="AP2/ERF domain"/>
    <property type="match status" value="1"/>
</dbReference>
<dbReference type="InterPro" id="IPR016177">
    <property type="entry name" value="DNA-bd_dom_sf"/>
</dbReference>
<evidence type="ECO:0000256" key="5">
    <source>
        <dbReference type="ARBA" id="ARBA00023242"/>
    </source>
</evidence>
<comment type="caution">
    <text evidence="7">The sequence shown here is derived from an EMBL/GenBank/DDBJ whole genome shotgun (WGS) entry which is preliminary data.</text>
</comment>
<gene>
    <name evidence="7" type="ORF">ECRASSUSDP1_LOCUS2784</name>
</gene>
<dbReference type="GO" id="GO:0005634">
    <property type="term" value="C:nucleus"/>
    <property type="evidence" value="ECO:0007669"/>
    <property type="project" value="UniProtKB-SubCell"/>
</dbReference>
<organism evidence="7 8">
    <name type="scientific">Euplotes crassus</name>
    <dbReference type="NCBI Taxonomy" id="5936"/>
    <lineage>
        <taxon>Eukaryota</taxon>
        <taxon>Sar</taxon>
        <taxon>Alveolata</taxon>
        <taxon>Ciliophora</taxon>
        <taxon>Intramacronucleata</taxon>
        <taxon>Spirotrichea</taxon>
        <taxon>Hypotrichia</taxon>
        <taxon>Euplotida</taxon>
        <taxon>Euplotidae</taxon>
        <taxon>Moneuplotes</taxon>
    </lineage>
</organism>
<evidence type="ECO:0000256" key="3">
    <source>
        <dbReference type="ARBA" id="ARBA00023125"/>
    </source>
</evidence>
<feature type="domain" description="AP2/ERF" evidence="6">
    <location>
        <begin position="164"/>
        <end position="225"/>
    </location>
</feature>
<reference evidence="7" key="1">
    <citation type="submission" date="2023-07" db="EMBL/GenBank/DDBJ databases">
        <authorList>
            <consortium name="AG Swart"/>
            <person name="Singh M."/>
            <person name="Singh A."/>
            <person name="Seah K."/>
            <person name="Emmerich C."/>
        </authorList>
    </citation>
    <scope>NUCLEOTIDE SEQUENCE</scope>
    <source>
        <strain evidence="7">DP1</strain>
    </source>
</reference>
<dbReference type="InterPro" id="IPR036955">
    <property type="entry name" value="AP2/ERF_dom_sf"/>
</dbReference>
<evidence type="ECO:0000259" key="6">
    <source>
        <dbReference type="PROSITE" id="PS51032"/>
    </source>
</evidence>
<keyword evidence="5" id="KW-0539">Nucleus</keyword>
<accession>A0AAD1U3Z0</accession>
<comment type="subcellular location">
    <subcellularLocation>
        <location evidence="1">Nucleus</location>
    </subcellularLocation>
</comment>
<dbReference type="Proteomes" id="UP001295684">
    <property type="component" value="Unassembled WGS sequence"/>
</dbReference>
<keyword evidence="8" id="KW-1185">Reference proteome</keyword>
<evidence type="ECO:0000313" key="7">
    <source>
        <dbReference type="EMBL" id="CAI2361473.1"/>
    </source>
</evidence>
<dbReference type="AlphaFoldDB" id="A0AAD1U3Z0"/>
<keyword evidence="2" id="KW-0805">Transcription regulation</keyword>
<protein>
    <recommendedName>
        <fullName evidence="6">AP2/ERF domain-containing protein</fullName>
    </recommendedName>
</protein>
<dbReference type="InterPro" id="IPR001471">
    <property type="entry name" value="AP2/ERF_dom"/>
</dbReference>
<keyword evidence="4" id="KW-0804">Transcription</keyword>
<sequence length="251" mass="28715">MNFCKHCSSIPKDSLLDRNSCIALKKLCKTSCVCSVVSSSCSKTKRGCSDEDQCSPPCSNSSKKFYNLGCVNQEEGDSSVSHELNKMLPKIEPRMTENSSEENELFVRVHKDVSTANKVVKPRRRRSWKLDITDRLPIIKKIILSKPVGPFLRSTKKTRYTTDKYLGRRSKYIGVTKNNVNWQALINVNHEKKYIGTFSNEIEAAKTYDLYAVAMQGKRARLNFSYTNQEMVNMIDHYLAHKSIKINEDLQ</sequence>
<keyword evidence="3" id="KW-0238">DNA-binding</keyword>